<dbReference type="Gramene" id="mRNA:HanXRQr2_Chr14g0662041">
    <property type="protein sequence ID" value="mRNA:HanXRQr2_Chr14g0662041"/>
    <property type="gene ID" value="HanXRQr2_Chr14g0662041"/>
</dbReference>
<sequence>MAILIRLINEEGHLRSVYQSAVNLDLDRVPFISIFSDQRRIPR</sequence>
<evidence type="ECO:0000313" key="2">
    <source>
        <dbReference type="Proteomes" id="UP000215914"/>
    </source>
</evidence>
<organism evidence="1 2">
    <name type="scientific">Helianthus annuus</name>
    <name type="common">Common sunflower</name>
    <dbReference type="NCBI Taxonomy" id="4232"/>
    <lineage>
        <taxon>Eukaryota</taxon>
        <taxon>Viridiplantae</taxon>
        <taxon>Streptophyta</taxon>
        <taxon>Embryophyta</taxon>
        <taxon>Tracheophyta</taxon>
        <taxon>Spermatophyta</taxon>
        <taxon>Magnoliopsida</taxon>
        <taxon>eudicotyledons</taxon>
        <taxon>Gunneridae</taxon>
        <taxon>Pentapetalae</taxon>
        <taxon>asterids</taxon>
        <taxon>campanulids</taxon>
        <taxon>Asterales</taxon>
        <taxon>Asteraceae</taxon>
        <taxon>Asteroideae</taxon>
        <taxon>Heliantheae alliance</taxon>
        <taxon>Heliantheae</taxon>
        <taxon>Helianthus</taxon>
    </lineage>
</organism>
<comment type="caution">
    <text evidence="1">The sequence shown here is derived from an EMBL/GenBank/DDBJ whole genome shotgun (WGS) entry which is preliminary data.</text>
</comment>
<gene>
    <name evidence="1" type="ORF">HanXRQr2_Chr14g0662041</name>
</gene>
<protein>
    <submittedName>
        <fullName evidence="1">Uncharacterized protein</fullName>
    </submittedName>
</protein>
<reference evidence="1" key="2">
    <citation type="submission" date="2020-06" db="EMBL/GenBank/DDBJ databases">
        <title>Helianthus annuus Genome sequencing and assembly Release 2.</title>
        <authorList>
            <person name="Gouzy J."/>
            <person name="Langlade N."/>
            <person name="Munos S."/>
        </authorList>
    </citation>
    <scope>NUCLEOTIDE SEQUENCE</scope>
    <source>
        <tissue evidence="1">Leaves</tissue>
    </source>
</reference>
<dbReference type="EMBL" id="MNCJ02000329">
    <property type="protein sequence ID" value="KAF5770669.1"/>
    <property type="molecule type" value="Genomic_DNA"/>
</dbReference>
<evidence type="ECO:0000313" key="1">
    <source>
        <dbReference type="EMBL" id="KAF5770669.1"/>
    </source>
</evidence>
<dbReference type="AlphaFoldDB" id="A0A9K3ECK2"/>
<name>A0A9K3ECK2_HELAN</name>
<dbReference type="Proteomes" id="UP000215914">
    <property type="component" value="Unassembled WGS sequence"/>
</dbReference>
<keyword evidence="2" id="KW-1185">Reference proteome</keyword>
<proteinExistence type="predicted"/>
<accession>A0A9K3ECK2</accession>
<reference evidence="1" key="1">
    <citation type="journal article" date="2017" name="Nature">
        <title>The sunflower genome provides insights into oil metabolism, flowering and Asterid evolution.</title>
        <authorList>
            <person name="Badouin H."/>
            <person name="Gouzy J."/>
            <person name="Grassa C.J."/>
            <person name="Murat F."/>
            <person name="Staton S.E."/>
            <person name="Cottret L."/>
            <person name="Lelandais-Briere C."/>
            <person name="Owens G.L."/>
            <person name="Carrere S."/>
            <person name="Mayjonade B."/>
            <person name="Legrand L."/>
            <person name="Gill N."/>
            <person name="Kane N.C."/>
            <person name="Bowers J.E."/>
            <person name="Hubner S."/>
            <person name="Bellec A."/>
            <person name="Berard A."/>
            <person name="Berges H."/>
            <person name="Blanchet N."/>
            <person name="Boniface M.C."/>
            <person name="Brunel D."/>
            <person name="Catrice O."/>
            <person name="Chaidir N."/>
            <person name="Claudel C."/>
            <person name="Donnadieu C."/>
            <person name="Faraut T."/>
            <person name="Fievet G."/>
            <person name="Helmstetter N."/>
            <person name="King M."/>
            <person name="Knapp S.J."/>
            <person name="Lai Z."/>
            <person name="Le Paslier M.C."/>
            <person name="Lippi Y."/>
            <person name="Lorenzon L."/>
            <person name="Mandel J.R."/>
            <person name="Marage G."/>
            <person name="Marchand G."/>
            <person name="Marquand E."/>
            <person name="Bret-Mestries E."/>
            <person name="Morien E."/>
            <person name="Nambeesan S."/>
            <person name="Nguyen T."/>
            <person name="Pegot-Espagnet P."/>
            <person name="Pouilly N."/>
            <person name="Raftis F."/>
            <person name="Sallet E."/>
            <person name="Schiex T."/>
            <person name="Thomas J."/>
            <person name="Vandecasteele C."/>
            <person name="Vares D."/>
            <person name="Vear F."/>
            <person name="Vautrin S."/>
            <person name="Crespi M."/>
            <person name="Mangin B."/>
            <person name="Burke J.M."/>
            <person name="Salse J."/>
            <person name="Munos S."/>
            <person name="Vincourt P."/>
            <person name="Rieseberg L.H."/>
            <person name="Langlade N.B."/>
        </authorList>
    </citation>
    <scope>NUCLEOTIDE SEQUENCE</scope>
    <source>
        <tissue evidence="1">Leaves</tissue>
    </source>
</reference>